<keyword evidence="11" id="KW-1185">Reference proteome</keyword>
<evidence type="ECO:0000256" key="5">
    <source>
        <dbReference type="PROSITE-ProRule" id="PRU01240"/>
    </source>
</evidence>
<dbReference type="InterPro" id="IPR023828">
    <property type="entry name" value="Peptidase_S8_Ser-AS"/>
</dbReference>
<evidence type="ECO:0000256" key="4">
    <source>
        <dbReference type="ARBA" id="ARBA00022825"/>
    </source>
</evidence>
<feature type="active site" description="Charge relay system" evidence="5">
    <location>
        <position position="139"/>
    </location>
</feature>
<evidence type="ECO:0000256" key="2">
    <source>
        <dbReference type="ARBA" id="ARBA00022670"/>
    </source>
</evidence>
<dbReference type="InterPro" id="IPR015500">
    <property type="entry name" value="Peptidase_S8_subtilisin-rel"/>
</dbReference>
<dbReference type="PROSITE" id="PS00138">
    <property type="entry name" value="SUBTILASE_SER"/>
    <property type="match status" value="1"/>
</dbReference>
<dbReference type="PROSITE" id="PS00136">
    <property type="entry name" value="SUBTILASE_ASP"/>
    <property type="match status" value="1"/>
</dbReference>
<dbReference type="EMBL" id="CP087164">
    <property type="protein sequence ID" value="UGS34335.1"/>
    <property type="molecule type" value="Genomic_DNA"/>
</dbReference>
<dbReference type="GO" id="GO:0004252">
    <property type="term" value="F:serine-type endopeptidase activity"/>
    <property type="evidence" value="ECO:0007669"/>
    <property type="project" value="UniProtKB-UniRule"/>
</dbReference>
<feature type="active site" description="Charge relay system" evidence="5">
    <location>
        <position position="98"/>
    </location>
</feature>
<dbReference type="PANTHER" id="PTHR43806">
    <property type="entry name" value="PEPTIDASE S8"/>
    <property type="match status" value="1"/>
</dbReference>
<evidence type="ECO:0000256" key="1">
    <source>
        <dbReference type="ARBA" id="ARBA00011073"/>
    </source>
</evidence>
<feature type="region of interest" description="Disordered" evidence="7">
    <location>
        <begin position="377"/>
        <end position="410"/>
    </location>
</feature>
<feature type="chain" id="PRO_5038631462" description="Peptidase S8/S53 domain-containing protein" evidence="8">
    <location>
        <begin position="28"/>
        <end position="410"/>
    </location>
</feature>
<evidence type="ECO:0000313" key="10">
    <source>
        <dbReference type="EMBL" id="UGS34335.1"/>
    </source>
</evidence>
<dbReference type="PANTHER" id="PTHR43806:SF11">
    <property type="entry name" value="CEREVISIN-RELATED"/>
    <property type="match status" value="1"/>
</dbReference>
<keyword evidence="2 5" id="KW-0645">Protease</keyword>
<feature type="compositionally biased region" description="Pro residues" evidence="7">
    <location>
        <begin position="386"/>
        <end position="402"/>
    </location>
</feature>
<dbReference type="PROSITE" id="PS51892">
    <property type="entry name" value="SUBTILASE"/>
    <property type="match status" value="1"/>
</dbReference>
<dbReference type="PRINTS" id="PR00723">
    <property type="entry name" value="SUBTILISIN"/>
</dbReference>
<evidence type="ECO:0000256" key="7">
    <source>
        <dbReference type="SAM" id="MobiDB-lite"/>
    </source>
</evidence>
<dbReference type="InterPro" id="IPR036852">
    <property type="entry name" value="Peptidase_S8/S53_dom_sf"/>
</dbReference>
<accession>A0A9E7BYE6</accession>
<name>A0A9E7BYE6_9ACTN</name>
<evidence type="ECO:0000259" key="9">
    <source>
        <dbReference type="Pfam" id="PF00082"/>
    </source>
</evidence>
<feature type="signal peptide" evidence="8">
    <location>
        <begin position="1"/>
        <end position="27"/>
    </location>
</feature>
<keyword evidence="4 5" id="KW-0720">Serine protease</keyword>
<feature type="domain" description="Peptidase S8/S53" evidence="9">
    <location>
        <begin position="90"/>
        <end position="376"/>
    </location>
</feature>
<dbReference type="KEGG" id="sbae:DSM104329_00711"/>
<dbReference type="InterPro" id="IPR023827">
    <property type="entry name" value="Peptidase_S8_Asp-AS"/>
</dbReference>
<dbReference type="RefSeq" id="WP_259314018.1">
    <property type="nucleotide sequence ID" value="NZ_CP087164.1"/>
</dbReference>
<dbReference type="Pfam" id="PF00082">
    <property type="entry name" value="Peptidase_S8"/>
    <property type="match status" value="1"/>
</dbReference>
<reference evidence="10" key="1">
    <citation type="journal article" date="2022" name="Int. J. Syst. Evol. Microbiol.">
        <title>Pseudomonas aegrilactucae sp. nov. and Pseudomonas morbosilactucae sp. nov., pathogens causing bacterial rot of lettuce in Japan.</title>
        <authorList>
            <person name="Sawada H."/>
            <person name="Fujikawa T."/>
            <person name="Satou M."/>
        </authorList>
    </citation>
    <scope>NUCLEOTIDE SEQUENCE</scope>
    <source>
        <strain evidence="10">0166_1</strain>
    </source>
</reference>
<dbReference type="InterPro" id="IPR000209">
    <property type="entry name" value="Peptidase_S8/S53_dom"/>
</dbReference>
<dbReference type="Gene3D" id="3.40.50.200">
    <property type="entry name" value="Peptidase S8/S53 domain"/>
    <property type="match status" value="1"/>
</dbReference>
<dbReference type="GO" id="GO:0006508">
    <property type="term" value="P:proteolysis"/>
    <property type="evidence" value="ECO:0007669"/>
    <property type="project" value="UniProtKB-KW"/>
</dbReference>
<gene>
    <name evidence="10" type="ORF">DSM104329_00711</name>
</gene>
<keyword evidence="3 5" id="KW-0378">Hydrolase</keyword>
<protein>
    <recommendedName>
        <fullName evidence="9">Peptidase S8/S53 domain-containing protein</fullName>
    </recommendedName>
</protein>
<comment type="similarity">
    <text evidence="1 5 6">Belongs to the peptidase S8 family.</text>
</comment>
<dbReference type="InterPro" id="IPR050131">
    <property type="entry name" value="Peptidase_S8_subtilisin-like"/>
</dbReference>
<dbReference type="SUPFAM" id="SSF52743">
    <property type="entry name" value="Subtilisin-like"/>
    <property type="match status" value="1"/>
</dbReference>
<feature type="active site" description="Charge relay system" evidence="5">
    <location>
        <position position="325"/>
    </location>
</feature>
<sequence>MPRLRTAALPLLAALAVALGLAAPATARGPVAHIAQEPTTPLVATPNDPGRTNVPGGWQELQWNFLGAGFGIDAPGAWQNVAAAGHPGADNVVVAVLDTGVAYANRGRYRISPDLVGTRFTRGYDFVDDDRYPEDHNGHGTHVASTIAERTNNAIALVGIAYNAVIMPVRVLDANGEGDAREIARGVRYAADHGAAIINLSLEFGTEVRAKEIPRLLAAIRYAHRKGVFIVGASGNEAGTSIAYPARAAHVVSVGATTEHGCISDFSNEGPGLDIVAPGGGADADLPGDPNCRPLDPPGRDIYQMTFVGRSPRTFGLPSGYEGTSMAVPHVSGVAALIIASGVLGANPTPDAIEARLKATARDLGAPGVDRHYGAGLINANAATAPPAPPAPPPAPSPPPAAADPATSSG</sequence>
<dbReference type="Proteomes" id="UP001162834">
    <property type="component" value="Chromosome"/>
</dbReference>
<evidence type="ECO:0000313" key="11">
    <source>
        <dbReference type="Proteomes" id="UP001162834"/>
    </source>
</evidence>
<proteinExistence type="inferred from homology"/>
<evidence type="ECO:0000256" key="6">
    <source>
        <dbReference type="RuleBase" id="RU003355"/>
    </source>
</evidence>
<evidence type="ECO:0000256" key="8">
    <source>
        <dbReference type="SAM" id="SignalP"/>
    </source>
</evidence>
<dbReference type="AlphaFoldDB" id="A0A9E7BYE6"/>
<keyword evidence="8" id="KW-0732">Signal</keyword>
<evidence type="ECO:0000256" key="3">
    <source>
        <dbReference type="ARBA" id="ARBA00022801"/>
    </source>
</evidence>
<organism evidence="10 11">
    <name type="scientific">Capillimicrobium parvum</name>
    <dbReference type="NCBI Taxonomy" id="2884022"/>
    <lineage>
        <taxon>Bacteria</taxon>
        <taxon>Bacillati</taxon>
        <taxon>Actinomycetota</taxon>
        <taxon>Thermoleophilia</taxon>
        <taxon>Solirubrobacterales</taxon>
        <taxon>Capillimicrobiaceae</taxon>
        <taxon>Capillimicrobium</taxon>
    </lineage>
</organism>